<name>A0A2N3XVP6_SACSN</name>
<evidence type="ECO:0000313" key="2">
    <source>
        <dbReference type="EMBL" id="PKW14725.1"/>
    </source>
</evidence>
<dbReference type="STRING" id="994479.GCA_000194155_03074"/>
<dbReference type="EMBL" id="PJNB01000001">
    <property type="protein sequence ID" value="PKW14725.1"/>
    <property type="molecule type" value="Genomic_DNA"/>
</dbReference>
<sequence length="212" mass="22985">MPDTTQRDANGAQCHRRLDLAELRNTRLRLLREAYRRGGDHTAVLFDTEFLGDADKPTVMEAILRAALTSGGADFCDLQVHDRQEGALRIRAQHGFRPAFLSFFASITTGHPTACAKALVTRAPVLVDDVTRSPIFVGQPTLDPILDAGTRSVASYPLMDGGPEPLGVLSLHYSRPGFGRGVPELVVLGAATALKHFPPDGDGPGHWYDFTL</sequence>
<dbReference type="Gene3D" id="3.30.450.40">
    <property type="match status" value="1"/>
</dbReference>
<dbReference type="RefSeq" id="WP_083821724.1">
    <property type="nucleotide sequence ID" value="NZ_CP061007.1"/>
</dbReference>
<protein>
    <submittedName>
        <fullName evidence="2">GAF domain-containing protein</fullName>
    </submittedName>
</protein>
<proteinExistence type="predicted"/>
<reference evidence="2" key="1">
    <citation type="submission" date="2017-12" db="EMBL/GenBank/DDBJ databases">
        <title>Sequencing the genomes of 1000 Actinobacteria strains.</title>
        <authorList>
            <person name="Klenk H.-P."/>
        </authorList>
    </citation>
    <scope>NUCLEOTIDE SEQUENCE [LARGE SCALE GENOMIC DNA]</scope>
    <source>
        <strain evidence="2">DSM 44228</strain>
    </source>
</reference>
<gene>
    <name evidence="2" type="ORF">A8926_2367</name>
</gene>
<dbReference type="SUPFAM" id="SSF55781">
    <property type="entry name" value="GAF domain-like"/>
    <property type="match status" value="1"/>
</dbReference>
<dbReference type="Proteomes" id="UP000233786">
    <property type="component" value="Unassembled WGS sequence"/>
</dbReference>
<evidence type="ECO:0000259" key="1">
    <source>
        <dbReference type="Pfam" id="PF13185"/>
    </source>
</evidence>
<evidence type="ECO:0000313" key="3">
    <source>
        <dbReference type="Proteomes" id="UP000233786"/>
    </source>
</evidence>
<dbReference type="OrthoDB" id="4694899at2"/>
<keyword evidence="3" id="KW-1185">Reference proteome</keyword>
<dbReference type="AlphaFoldDB" id="A0A2N3XVP6"/>
<dbReference type="Pfam" id="PF13185">
    <property type="entry name" value="GAF_2"/>
    <property type="match status" value="1"/>
</dbReference>
<dbReference type="InterPro" id="IPR029016">
    <property type="entry name" value="GAF-like_dom_sf"/>
</dbReference>
<accession>A0A2N3XVP6</accession>
<dbReference type="InterPro" id="IPR003018">
    <property type="entry name" value="GAF"/>
</dbReference>
<comment type="caution">
    <text evidence="2">The sequence shown here is derived from an EMBL/GenBank/DDBJ whole genome shotgun (WGS) entry which is preliminary data.</text>
</comment>
<organism evidence="2 3">
    <name type="scientific">Saccharopolyspora spinosa</name>
    <dbReference type="NCBI Taxonomy" id="60894"/>
    <lineage>
        <taxon>Bacteria</taxon>
        <taxon>Bacillati</taxon>
        <taxon>Actinomycetota</taxon>
        <taxon>Actinomycetes</taxon>
        <taxon>Pseudonocardiales</taxon>
        <taxon>Pseudonocardiaceae</taxon>
        <taxon>Saccharopolyspora</taxon>
    </lineage>
</organism>
<feature type="domain" description="GAF" evidence="1">
    <location>
        <begin position="55"/>
        <end position="178"/>
    </location>
</feature>